<dbReference type="Pfam" id="PF07291">
    <property type="entry name" value="MauE"/>
    <property type="match status" value="1"/>
</dbReference>
<feature type="transmembrane region" description="Helical" evidence="5">
    <location>
        <begin position="48"/>
        <end position="66"/>
    </location>
</feature>
<dbReference type="EMBL" id="VUOC01000004">
    <property type="protein sequence ID" value="KAA2239755.1"/>
    <property type="molecule type" value="Genomic_DNA"/>
</dbReference>
<accession>A0A5B2VL85</accession>
<comment type="subcellular location">
    <subcellularLocation>
        <location evidence="1">Membrane</location>
        <topology evidence="1">Multi-pass membrane protein</topology>
    </subcellularLocation>
</comment>
<feature type="transmembrane region" description="Helical" evidence="5">
    <location>
        <begin position="114"/>
        <end position="131"/>
    </location>
</feature>
<dbReference type="GO" id="GO:0016020">
    <property type="term" value="C:membrane"/>
    <property type="evidence" value="ECO:0007669"/>
    <property type="project" value="UniProtKB-SubCell"/>
</dbReference>
<dbReference type="InterPro" id="IPR009908">
    <property type="entry name" value="Methylamine_util_MauE"/>
</dbReference>
<proteinExistence type="predicted"/>
<evidence type="ECO:0000256" key="3">
    <source>
        <dbReference type="ARBA" id="ARBA00022989"/>
    </source>
</evidence>
<organism evidence="7 8">
    <name type="scientific">Chitinophaga agrisoli</name>
    <dbReference type="NCBI Taxonomy" id="2607653"/>
    <lineage>
        <taxon>Bacteria</taxon>
        <taxon>Pseudomonadati</taxon>
        <taxon>Bacteroidota</taxon>
        <taxon>Chitinophagia</taxon>
        <taxon>Chitinophagales</taxon>
        <taxon>Chitinophagaceae</taxon>
        <taxon>Chitinophaga</taxon>
    </lineage>
</organism>
<comment type="caution">
    <text evidence="7">The sequence shown here is derived from an EMBL/GenBank/DDBJ whole genome shotgun (WGS) entry which is preliminary data.</text>
</comment>
<evidence type="ECO:0000256" key="2">
    <source>
        <dbReference type="ARBA" id="ARBA00022692"/>
    </source>
</evidence>
<keyword evidence="8" id="KW-1185">Reference proteome</keyword>
<dbReference type="Proteomes" id="UP000324611">
    <property type="component" value="Unassembled WGS sequence"/>
</dbReference>
<protein>
    <recommendedName>
        <fullName evidence="6">Methylamine utilisation protein MauE domain-containing protein</fullName>
    </recommendedName>
</protein>
<feature type="transmembrane region" description="Helical" evidence="5">
    <location>
        <begin position="73"/>
        <end position="94"/>
    </location>
</feature>
<feature type="domain" description="Methylamine utilisation protein MauE" evidence="6">
    <location>
        <begin position="5"/>
        <end position="130"/>
    </location>
</feature>
<name>A0A5B2VL85_9BACT</name>
<dbReference type="AlphaFoldDB" id="A0A5B2VL85"/>
<reference evidence="7 8" key="1">
    <citation type="submission" date="2019-09" db="EMBL/GenBank/DDBJ databases">
        <title>Chitinophaga ginsengihumi sp. nov., isolated from soil of ginseng rhizosphere.</title>
        <authorList>
            <person name="Lee J."/>
        </authorList>
    </citation>
    <scope>NUCLEOTIDE SEQUENCE [LARGE SCALE GENOMIC DNA]</scope>
    <source>
        <strain evidence="7 8">BN140078</strain>
    </source>
</reference>
<dbReference type="GO" id="GO:0030416">
    <property type="term" value="P:methylamine metabolic process"/>
    <property type="evidence" value="ECO:0007669"/>
    <property type="project" value="InterPro"/>
</dbReference>
<keyword evidence="3 5" id="KW-1133">Transmembrane helix</keyword>
<evidence type="ECO:0000256" key="1">
    <source>
        <dbReference type="ARBA" id="ARBA00004141"/>
    </source>
</evidence>
<dbReference type="RefSeq" id="WP_149840932.1">
    <property type="nucleotide sequence ID" value="NZ_VUOC01000004.1"/>
</dbReference>
<gene>
    <name evidence="7" type="ORF">F0L74_26550</name>
</gene>
<reference evidence="7 8" key="2">
    <citation type="submission" date="2019-09" db="EMBL/GenBank/DDBJ databases">
        <authorList>
            <person name="Jin C."/>
        </authorList>
    </citation>
    <scope>NUCLEOTIDE SEQUENCE [LARGE SCALE GENOMIC DNA]</scope>
    <source>
        <strain evidence="7 8">BN140078</strain>
    </source>
</reference>
<keyword evidence="2 5" id="KW-0812">Transmembrane</keyword>
<sequence>MLKRTIPSVVALLLVVLFLYTGISKLMEYTVFKEQISESPILAPIAPFVAWALPLAEFIVAILLFLPQWRLWGLYASFVMMLAFTGYVLAILSFSEELPCSCGGVLQEMSWQQHLVFNIVFTILALVAALMERKRRRAKHDNDDAANAAFHPGHA</sequence>
<evidence type="ECO:0000256" key="5">
    <source>
        <dbReference type="SAM" id="Phobius"/>
    </source>
</evidence>
<evidence type="ECO:0000313" key="7">
    <source>
        <dbReference type="EMBL" id="KAA2239755.1"/>
    </source>
</evidence>
<evidence type="ECO:0000259" key="6">
    <source>
        <dbReference type="Pfam" id="PF07291"/>
    </source>
</evidence>
<keyword evidence="4 5" id="KW-0472">Membrane</keyword>
<evidence type="ECO:0000313" key="8">
    <source>
        <dbReference type="Proteomes" id="UP000324611"/>
    </source>
</evidence>
<evidence type="ECO:0000256" key="4">
    <source>
        <dbReference type="ARBA" id="ARBA00023136"/>
    </source>
</evidence>